<dbReference type="InterPro" id="IPR015358">
    <property type="entry name" value="Tscrpt_reg_MerR_DNA-bd"/>
</dbReference>
<dbReference type="SUPFAM" id="SSF46955">
    <property type="entry name" value="Putative DNA-binding domain"/>
    <property type="match status" value="1"/>
</dbReference>
<dbReference type="InterPro" id="IPR047057">
    <property type="entry name" value="MerR_fam"/>
</dbReference>
<dbReference type="STRING" id="1441095.AM592_10485"/>
<dbReference type="Pfam" id="PF07739">
    <property type="entry name" value="TipAS"/>
    <property type="match status" value="1"/>
</dbReference>
<dbReference type="OrthoDB" id="9814833at2"/>
<dbReference type="PANTHER" id="PTHR30204:SF90">
    <property type="entry name" value="HTH-TYPE TRANSCRIPTIONAL ACTIVATOR MTA"/>
    <property type="match status" value="1"/>
</dbReference>
<feature type="domain" description="HTH merR-type" evidence="5">
    <location>
        <begin position="1"/>
        <end position="43"/>
    </location>
</feature>
<dbReference type="EMBL" id="CP012600">
    <property type="protein sequence ID" value="ALC81984.1"/>
    <property type="molecule type" value="Genomic_DNA"/>
</dbReference>
<evidence type="ECO:0000256" key="2">
    <source>
        <dbReference type="ARBA" id="ARBA00023125"/>
    </source>
</evidence>
<dbReference type="RefSeq" id="WP_098945229.1">
    <property type="nucleotide sequence ID" value="NZ_CP012600.1"/>
</dbReference>
<keyword evidence="7" id="KW-1185">Reference proteome</keyword>
<dbReference type="InterPro" id="IPR009061">
    <property type="entry name" value="DNA-bd_dom_put_sf"/>
</dbReference>
<dbReference type="Gene3D" id="1.10.490.50">
    <property type="entry name" value="Antibiotic binding domain of TipA-like multidrug resistance regulators"/>
    <property type="match status" value="1"/>
</dbReference>
<dbReference type="Proteomes" id="UP000067625">
    <property type="component" value="Chromosome"/>
</dbReference>
<dbReference type="PROSITE" id="PS50937">
    <property type="entry name" value="HTH_MERR_2"/>
    <property type="match status" value="1"/>
</dbReference>
<gene>
    <name evidence="6" type="ORF">AM592_10485</name>
</gene>
<evidence type="ECO:0000256" key="4">
    <source>
        <dbReference type="ARBA" id="ARBA00023163"/>
    </source>
</evidence>
<sequence length="221" mass="25834">MPYKVNDAGYRFYGIKELERLQQILFYRELDFPLKKIKHILDGKSDRVTILSNQKELLLAQIRKTKRLVQTIDETIDHAMKGEKMKKSDMFKGFKSENEWKEALQEQNTHLVENYGYDLIEDQDIDVDSLNESAIEAQQFMEHMADALKNGVTHDDAEVRSLISKHIRFLNEHSQNIEAEDFVAQTKFFLTDDFHRQMIESNQTGLSYFLYVAAESFAAAK</sequence>
<keyword evidence="2" id="KW-0238">DNA-binding</keyword>
<evidence type="ECO:0000256" key="3">
    <source>
        <dbReference type="ARBA" id="ARBA00023159"/>
    </source>
</evidence>
<keyword evidence="1" id="KW-0805">Transcription regulation</keyword>
<dbReference type="Pfam" id="PF09278">
    <property type="entry name" value="MerR-DNA-bind"/>
    <property type="match status" value="1"/>
</dbReference>
<dbReference type="AlphaFoldDB" id="A0A0M4FRI0"/>
<name>A0A0M4FRI0_9BACI</name>
<proteinExistence type="predicted"/>
<dbReference type="InterPro" id="IPR000551">
    <property type="entry name" value="MerR-type_HTH_dom"/>
</dbReference>
<organism evidence="6 7">
    <name type="scientific">Bacillus gobiensis</name>
    <dbReference type="NCBI Taxonomy" id="1441095"/>
    <lineage>
        <taxon>Bacteria</taxon>
        <taxon>Bacillati</taxon>
        <taxon>Bacillota</taxon>
        <taxon>Bacilli</taxon>
        <taxon>Bacillales</taxon>
        <taxon>Bacillaceae</taxon>
        <taxon>Bacillus</taxon>
    </lineage>
</organism>
<keyword evidence="4" id="KW-0804">Transcription</keyword>
<accession>A0A0M4FRI0</accession>
<dbReference type="Gene3D" id="1.10.1660.10">
    <property type="match status" value="1"/>
</dbReference>
<dbReference type="SUPFAM" id="SSF89082">
    <property type="entry name" value="Antibiotic binding domain of TipA-like multidrug resistance regulators"/>
    <property type="match status" value="1"/>
</dbReference>
<dbReference type="InterPro" id="IPR012925">
    <property type="entry name" value="TipAS_dom"/>
</dbReference>
<reference evidence="7" key="1">
    <citation type="submission" date="2015-08" db="EMBL/GenBank/DDBJ databases">
        <title>Genome sequencing project for genomic taxonomy and phylogenomics of Bacillus-like bacteria.</title>
        <authorList>
            <person name="Liu B."/>
            <person name="Wang J."/>
            <person name="Zhu Y."/>
            <person name="Liu G."/>
            <person name="Chen Q."/>
            <person name="Chen Z."/>
            <person name="Lan J."/>
            <person name="Che J."/>
            <person name="Ge C."/>
            <person name="Shi H."/>
            <person name="Pan Z."/>
            <person name="Liu X."/>
        </authorList>
    </citation>
    <scope>NUCLEOTIDE SEQUENCE [LARGE SCALE GENOMIC DNA]</scope>
    <source>
        <strain evidence="7">FJAT-4402</strain>
    </source>
</reference>
<dbReference type="InterPro" id="IPR036244">
    <property type="entry name" value="TipA-like_antibiotic-bd"/>
</dbReference>
<dbReference type="PATRIC" id="fig|1441095.3.peg.2314"/>
<dbReference type="CDD" id="cd01106">
    <property type="entry name" value="HTH_TipAL-Mta"/>
    <property type="match status" value="1"/>
</dbReference>
<keyword evidence="3" id="KW-0010">Activator</keyword>
<evidence type="ECO:0000313" key="6">
    <source>
        <dbReference type="EMBL" id="ALC81984.1"/>
    </source>
</evidence>
<dbReference type="GO" id="GO:0003677">
    <property type="term" value="F:DNA binding"/>
    <property type="evidence" value="ECO:0007669"/>
    <property type="project" value="UniProtKB-KW"/>
</dbReference>
<evidence type="ECO:0000313" key="7">
    <source>
        <dbReference type="Proteomes" id="UP000067625"/>
    </source>
</evidence>
<dbReference type="GO" id="GO:0003700">
    <property type="term" value="F:DNA-binding transcription factor activity"/>
    <property type="evidence" value="ECO:0007669"/>
    <property type="project" value="InterPro"/>
</dbReference>
<evidence type="ECO:0000256" key="1">
    <source>
        <dbReference type="ARBA" id="ARBA00023015"/>
    </source>
</evidence>
<reference evidence="6 7" key="2">
    <citation type="journal article" date="2016" name="Int. J. Syst. Evol. Microbiol.">
        <title>Bacillus gobiensis sp. nov., isolated from a soil sample.</title>
        <authorList>
            <person name="Liu B."/>
            <person name="Liu G.H."/>
            <person name="Cetin S."/>
            <person name="Schumann P."/>
            <person name="Pan Z.Z."/>
            <person name="Chen Q.Q."/>
        </authorList>
    </citation>
    <scope>NUCLEOTIDE SEQUENCE [LARGE SCALE GENOMIC DNA]</scope>
    <source>
        <strain evidence="6 7">FJAT-4402</strain>
    </source>
</reference>
<protein>
    <submittedName>
        <fullName evidence="6">MerR family transcriptional regulator</fullName>
    </submittedName>
</protein>
<evidence type="ECO:0000259" key="5">
    <source>
        <dbReference type="PROSITE" id="PS50937"/>
    </source>
</evidence>
<dbReference type="PANTHER" id="PTHR30204">
    <property type="entry name" value="REDOX-CYCLING DRUG-SENSING TRANSCRIPTIONAL ACTIVATOR SOXR"/>
    <property type="match status" value="1"/>
</dbReference>